<proteinExistence type="predicted"/>
<evidence type="ECO:0000313" key="3">
    <source>
        <dbReference type="EMBL" id="GMG87520.1"/>
    </source>
</evidence>
<protein>
    <submittedName>
        <fullName evidence="3">Cytochrome c biogenesis protein CcsA</fullName>
    </submittedName>
</protein>
<gene>
    <name evidence="3" type="primary">ccsA</name>
    <name evidence="3" type="ORF">MNKW57_18410</name>
</gene>
<feature type="transmembrane region" description="Helical" evidence="1">
    <location>
        <begin position="59"/>
        <end position="81"/>
    </location>
</feature>
<dbReference type="InterPro" id="IPR052372">
    <property type="entry name" value="YpjD/HemX"/>
</dbReference>
<dbReference type="Proteomes" id="UP001224392">
    <property type="component" value="Unassembled WGS sequence"/>
</dbReference>
<feature type="transmembrane region" description="Helical" evidence="1">
    <location>
        <begin position="87"/>
        <end position="108"/>
    </location>
</feature>
<organism evidence="3 4">
    <name type="scientific">Biformimicrobium ophioploci</name>
    <dbReference type="NCBI Taxonomy" id="3036711"/>
    <lineage>
        <taxon>Bacteria</taxon>
        <taxon>Pseudomonadati</taxon>
        <taxon>Pseudomonadota</taxon>
        <taxon>Gammaproteobacteria</taxon>
        <taxon>Cellvibrionales</taxon>
        <taxon>Microbulbiferaceae</taxon>
        <taxon>Biformimicrobium</taxon>
    </lineage>
</organism>
<feature type="transmembrane region" description="Helical" evidence="1">
    <location>
        <begin position="207"/>
        <end position="225"/>
    </location>
</feature>
<dbReference type="PANTHER" id="PTHR38034">
    <property type="entry name" value="INNER MEMBRANE PROTEIN YPJD"/>
    <property type="match status" value="1"/>
</dbReference>
<reference evidence="3 4" key="1">
    <citation type="submission" date="2023-04" db="EMBL/GenBank/DDBJ databases">
        <title>Marinobulbifer ophiurae gen. nov., sp. Nov., isolate from tissue of brittle star Ophioplocus japonicus.</title>
        <authorList>
            <person name="Kawano K."/>
            <person name="Sawayama S."/>
            <person name="Nakagawa S."/>
        </authorList>
    </citation>
    <scope>NUCLEOTIDE SEQUENCE [LARGE SCALE GENOMIC DNA]</scope>
    <source>
        <strain evidence="3 4">NKW57</strain>
    </source>
</reference>
<keyword evidence="1" id="KW-0472">Membrane</keyword>
<accession>A0ABQ6LZJ7</accession>
<evidence type="ECO:0000313" key="4">
    <source>
        <dbReference type="Proteomes" id="UP001224392"/>
    </source>
</evidence>
<evidence type="ECO:0000259" key="2">
    <source>
        <dbReference type="Pfam" id="PF01578"/>
    </source>
</evidence>
<feature type="domain" description="Cytochrome c assembly protein" evidence="2">
    <location>
        <begin position="37"/>
        <end position="259"/>
    </location>
</feature>
<name>A0ABQ6LZJ7_9GAMM</name>
<feature type="transmembrane region" description="Helical" evidence="1">
    <location>
        <begin position="120"/>
        <end position="146"/>
    </location>
</feature>
<keyword evidence="1" id="KW-0812">Transmembrane</keyword>
<keyword evidence="4" id="KW-1185">Reference proteome</keyword>
<feature type="transmembrane region" description="Helical" evidence="1">
    <location>
        <begin position="237"/>
        <end position="260"/>
    </location>
</feature>
<dbReference type="PANTHER" id="PTHR38034:SF1">
    <property type="entry name" value="INNER MEMBRANE PROTEIN YPJD"/>
    <property type="match status" value="1"/>
</dbReference>
<keyword evidence="1" id="KW-1133">Transmembrane helix</keyword>
<dbReference type="InterPro" id="IPR002541">
    <property type="entry name" value="Cyt_c_assembly"/>
</dbReference>
<dbReference type="Pfam" id="PF01578">
    <property type="entry name" value="Cytochrom_C_asm"/>
    <property type="match status" value="1"/>
</dbReference>
<feature type="transmembrane region" description="Helical" evidence="1">
    <location>
        <begin position="172"/>
        <end position="195"/>
    </location>
</feature>
<comment type="caution">
    <text evidence="3">The sequence shown here is derived from an EMBL/GenBank/DDBJ whole genome shotgun (WGS) entry which is preliminary data.</text>
</comment>
<evidence type="ECO:0000256" key="1">
    <source>
        <dbReference type="SAM" id="Phobius"/>
    </source>
</evidence>
<sequence length="263" mass="28935">MFHWLTFAFYAASAVPVIASLARSEQPRKLPSLALFAIAVACHAVALWQSVVSPEGYRLDFSASLSLVLLTVNFLVLLLTLRHPLQLLLPLLAPAGLLAESAAFYQWGGAADYAKMSPELASHIALSVAAYSLLTIATLQALYLAFQNHQLRHGRLGGISRFLPPLQSMEHLLFWLLALGELLLTASLITGLLFVDDILGQHLLHKTVLSLVAWALYAVLLWGHWRWGWRGSTAVRWTLGAFAALMLAYFGSKLVLEIILDRA</sequence>
<dbReference type="RefSeq" id="WP_285764141.1">
    <property type="nucleotide sequence ID" value="NZ_BSYJ01000003.1"/>
</dbReference>
<feature type="transmembrane region" description="Helical" evidence="1">
    <location>
        <begin position="34"/>
        <end position="52"/>
    </location>
</feature>
<dbReference type="EMBL" id="BSYJ01000003">
    <property type="protein sequence ID" value="GMG87520.1"/>
    <property type="molecule type" value="Genomic_DNA"/>
</dbReference>